<dbReference type="Proteomes" id="UP000012073">
    <property type="component" value="Unassembled WGS sequence"/>
</dbReference>
<dbReference type="RefSeq" id="XP_005718446.1">
    <property type="nucleotide sequence ID" value="XM_005718389.1"/>
</dbReference>
<reference evidence="2" key="1">
    <citation type="journal article" date="2013" name="Proc. Natl. Acad. Sci. U.S.A.">
        <title>Genome structure and metabolic features in the red seaweed Chondrus crispus shed light on evolution of the Archaeplastida.</title>
        <authorList>
            <person name="Collen J."/>
            <person name="Porcel B."/>
            <person name="Carre W."/>
            <person name="Ball S.G."/>
            <person name="Chaparro C."/>
            <person name="Tonon T."/>
            <person name="Barbeyron T."/>
            <person name="Michel G."/>
            <person name="Noel B."/>
            <person name="Valentin K."/>
            <person name="Elias M."/>
            <person name="Artiguenave F."/>
            <person name="Arun A."/>
            <person name="Aury J.M."/>
            <person name="Barbosa-Neto J.F."/>
            <person name="Bothwell J.H."/>
            <person name="Bouget F.Y."/>
            <person name="Brillet L."/>
            <person name="Cabello-Hurtado F."/>
            <person name="Capella-Gutierrez S."/>
            <person name="Charrier B."/>
            <person name="Cladiere L."/>
            <person name="Cock J.M."/>
            <person name="Coelho S.M."/>
            <person name="Colleoni C."/>
            <person name="Czjzek M."/>
            <person name="Da Silva C."/>
            <person name="Delage L."/>
            <person name="Denoeud F."/>
            <person name="Deschamps P."/>
            <person name="Dittami S.M."/>
            <person name="Gabaldon T."/>
            <person name="Gachon C.M."/>
            <person name="Groisillier A."/>
            <person name="Herve C."/>
            <person name="Jabbari K."/>
            <person name="Katinka M."/>
            <person name="Kloareg B."/>
            <person name="Kowalczyk N."/>
            <person name="Labadie K."/>
            <person name="Leblanc C."/>
            <person name="Lopez P.J."/>
            <person name="McLachlan D.H."/>
            <person name="Meslet-Cladiere L."/>
            <person name="Moustafa A."/>
            <person name="Nehr Z."/>
            <person name="Nyvall Collen P."/>
            <person name="Panaud O."/>
            <person name="Partensky F."/>
            <person name="Poulain J."/>
            <person name="Rensing S.A."/>
            <person name="Rousvoal S."/>
            <person name="Samson G."/>
            <person name="Symeonidi A."/>
            <person name="Weissenbach J."/>
            <person name="Zambounis A."/>
            <person name="Wincker P."/>
            <person name="Boyen C."/>
        </authorList>
    </citation>
    <scope>NUCLEOTIDE SEQUENCE [LARGE SCALE GENOMIC DNA]</scope>
    <source>
        <strain evidence="2">cv. Stackhouse</strain>
    </source>
</reference>
<evidence type="ECO:0000313" key="1">
    <source>
        <dbReference type="EMBL" id="CDF38553.1"/>
    </source>
</evidence>
<sequence>MSLVSGTSPFAQWLSQSYRTLATSSCAFRARSCVSVLRISRYPLHLYTTCPNLPTSAPSLNPPLPIIRRHCVDDV</sequence>
<dbReference type="KEGG" id="ccp:CHC_T00001124001"/>
<dbReference type="GeneID" id="17326166"/>
<keyword evidence="2" id="KW-1185">Reference proteome</keyword>
<dbReference type="EMBL" id="HG001943">
    <property type="protein sequence ID" value="CDF38553.1"/>
    <property type="molecule type" value="Genomic_DNA"/>
</dbReference>
<proteinExistence type="predicted"/>
<dbReference type="Gramene" id="CDF38553">
    <property type="protein sequence ID" value="CDF38553"/>
    <property type="gene ID" value="CHC_T00001124001"/>
</dbReference>
<dbReference type="AlphaFoldDB" id="R7QLC3"/>
<gene>
    <name evidence="1" type="ORF">CHC_T00001124001</name>
</gene>
<organism evidence="1 2">
    <name type="scientific">Chondrus crispus</name>
    <name type="common">Carrageen Irish moss</name>
    <name type="synonym">Polymorpha crispa</name>
    <dbReference type="NCBI Taxonomy" id="2769"/>
    <lineage>
        <taxon>Eukaryota</taxon>
        <taxon>Rhodophyta</taxon>
        <taxon>Florideophyceae</taxon>
        <taxon>Rhodymeniophycidae</taxon>
        <taxon>Gigartinales</taxon>
        <taxon>Gigartinaceae</taxon>
        <taxon>Chondrus</taxon>
    </lineage>
</organism>
<protein>
    <submittedName>
        <fullName evidence="1">Uncharacterized protein</fullName>
    </submittedName>
</protein>
<evidence type="ECO:0000313" key="2">
    <source>
        <dbReference type="Proteomes" id="UP000012073"/>
    </source>
</evidence>
<name>R7QLC3_CHOCR</name>
<accession>R7QLC3</accession>